<organism evidence="1 2">
    <name type="scientific">Candidatus Nitrosocosmicus arcticus</name>
    <dbReference type="NCBI Taxonomy" id="2035267"/>
    <lineage>
        <taxon>Archaea</taxon>
        <taxon>Nitrososphaerota</taxon>
        <taxon>Nitrososphaeria</taxon>
        <taxon>Nitrososphaerales</taxon>
        <taxon>Nitrososphaeraceae</taxon>
        <taxon>Candidatus Nitrosocosmicus</taxon>
    </lineage>
</organism>
<dbReference type="AlphaFoldDB" id="A0A557SS38"/>
<sequence>MKLSVHTRIKNILFYDDGIMKLNTMLYYVIRFNGSRAI</sequence>
<accession>A0A557SS38</accession>
<comment type="caution">
    <text evidence="1">The sequence shown here is derived from an EMBL/GenBank/DDBJ whole genome shotgun (WGS) entry which is preliminary data.</text>
</comment>
<proteinExistence type="predicted"/>
<protein>
    <submittedName>
        <fullName evidence="1">Uncharacterized protein</fullName>
    </submittedName>
</protein>
<evidence type="ECO:0000313" key="2">
    <source>
        <dbReference type="Proteomes" id="UP000315289"/>
    </source>
</evidence>
<dbReference type="EMBL" id="VOAH01000015">
    <property type="protein sequence ID" value="TVP39421.1"/>
    <property type="molecule type" value="Genomic_DNA"/>
</dbReference>
<gene>
    <name evidence="1" type="ORF">NARC_150015</name>
</gene>
<reference evidence="1 2" key="1">
    <citation type="journal article" date="2019" name="Front. Microbiol.">
        <title>Ammonia Oxidation by the Arctic Terrestrial Thaumarchaeote Candidatus Nitrosocosmicus arcticus Is Stimulated by Increasing Temperatures.</title>
        <authorList>
            <person name="Alves R.J.E."/>
            <person name="Kerou M."/>
            <person name="Zappe A."/>
            <person name="Bittner R."/>
            <person name="Abby S.S."/>
            <person name="Schmidt H.A."/>
            <person name="Pfeifer K."/>
            <person name="Schleper C."/>
        </authorList>
    </citation>
    <scope>NUCLEOTIDE SEQUENCE [LARGE SCALE GENOMIC DNA]</scope>
    <source>
        <strain evidence="1 2">Kfb</strain>
    </source>
</reference>
<dbReference type="Proteomes" id="UP000315289">
    <property type="component" value="Unassembled WGS sequence"/>
</dbReference>
<name>A0A557SS38_9ARCH</name>
<evidence type="ECO:0000313" key="1">
    <source>
        <dbReference type="EMBL" id="TVP39421.1"/>
    </source>
</evidence>
<keyword evidence="2" id="KW-1185">Reference proteome</keyword>